<name>A0ABY1GCQ8_9GAMM</name>
<dbReference type="PROSITE" id="PS51257">
    <property type="entry name" value="PROKAR_LIPOPROTEIN"/>
    <property type="match status" value="1"/>
</dbReference>
<accession>A0ABY1GCQ8</accession>
<proteinExistence type="predicted"/>
<gene>
    <name evidence="1" type="ORF">SAMN04487854_102241</name>
</gene>
<dbReference type="Proteomes" id="UP000183805">
    <property type="component" value="Unassembled WGS sequence"/>
</dbReference>
<reference evidence="1 2" key="1">
    <citation type="submission" date="2016-10" db="EMBL/GenBank/DDBJ databases">
        <authorList>
            <person name="Varghese N."/>
            <person name="Submissions S."/>
        </authorList>
    </citation>
    <scope>NUCLEOTIDE SEQUENCE [LARGE SCALE GENOMIC DNA]</scope>
    <source>
        <strain evidence="1 2">CGMCC 1.8499</strain>
    </source>
</reference>
<protein>
    <recommendedName>
        <fullName evidence="3">Phosphoesterase</fullName>
    </recommendedName>
</protein>
<sequence length="480" mass="54004">MINRYTLFFVTFISGCSTHSPQSQNEEFIIPEGERTWLAGDHHIHGKYSAKWNLETSPPTPILFGDAHYFTALNATMAKMHGLDWMVTTDHGGPGHSKLNLEQAYPELLDSRKAVPQVLQFYGMEFDMPSARHGSLIIPKSEKEAAQLFEIESKFNRREVSPHEYLRGTQAFMLKALEYMQTMSPKPILAVNHPSRQAPKLNVFTKVTPEKMRQWQDAAPDVITGMTAIPGHQAASINPDGSNDPTAERAEYYGYPTHGGTDQMSAIVGGVWDSLLGEGRKWSVTAVSDSHAHYTEGRTDFWPGEYAKTYVYAKKDYASVLEAFRAGNVFITTGDLIDSLFVSVSQGEQKAQIGESLTNNNSAPLVVNIAFKTPKQKNFNGDSPSVARVDLIYGEVLKDKKFIKQNINPTTKVVKRFYPKDWKEQGDYQVMSFTLPLGTKKGYIRVRGTNLLNELEPEVDLKGENPWDDLWFYSNPVYIK</sequence>
<evidence type="ECO:0000313" key="2">
    <source>
        <dbReference type="Proteomes" id="UP000183805"/>
    </source>
</evidence>
<dbReference type="RefSeq" id="WP_074988542.1">
    <property type="nucleotide sequence ID" value="NZ_FPAZ01000002.1"/>
</dbReference>
<dbReference type="Gene3D" id="3.20.20.140">
    <property type="entry name" value="Metal-dependent hydrolases"/>
    <property type="match status" value="1"/>
</dbReference>
<dbReference type="EMBL" id="FPAZ01000002">
    <property type="protein sequence ID" value="SFT41339.1"/>
    <property type="molecule type" value="Genomic_DNA"/>
</dbReference>
<evidence type="ECO:0000313" key="1">
    <source>
        <dbReference type="EMBL" id="SFT41339.1"/>
    </source>
</evidence>
<dbReference type="InterPro" id="IPR016195">
    <property type="entry name" value="Pol/histidinol_Pase-like"/>
</dbReference>
<dbReference type="SUPFAM" id="SSF89550">
    <property type="entry name" value="PHP domain-like"/>
    <property type="match status" value="1"/>
</dbReference>
<evidence type="ECO:0008006" key="3">
    <source>
        <dbReference type="Google" id="ProtNLM"/>
    </source>
</evidence>
<organism evidence="1 2">
    <name type="scientific">Pseudoalteromonas lipolytica</name>
    <dbReference type="NCBI Taxonomy" id="570156"/>
    <lineage>
        <taxon>Bacteria</taxon>
        <taxon>Pseudomonadati</taxon>
        <taxon>Pseudomonadota</taxon>
        <taxon>Gammaproteobacteria</taxon>
        <taxon>Alteromonadales</taxon>
        <taxon>Pseudoalteromonadaceae</taxon>
        <taxon>Pseudoalteromonas</taxon>
    </lineage>
</organism>
<comment type="caution">
    <text evidence="1">The sequence shown here is derived from an EMBL/GenBank/DDBJ whole genome shotgun (WGS) entry which is preliminary data.</text>
</comment>
<keyword evidence="2" id="KW-1185">Reference proteome</keyword>